<evidence type="ECO:0000313" key="1">
    <source>
        <dbReference type="EMBL" id="NES11105.1"/>
    </source>
</evidence>
<evidence type="ECO:0000313" key="2">
    <source>
        <dbReference type="Proteomes" id="UP000471751"/>
    </source>
</evidence>
<proteinExistence type="predicted"/>
<reference evidence="1 2" key="1">
    <citation type="submission" date="2020-02" db="EMBL/GenBank/DDBJ databases">
        <title>Broccoli isolated Pseudomonas sp.</title>
        <authorList>
            <person name="Fujikawa T."/>
            <person name="Sawada H."/>
        </authorList>
    </citation>
    <scope>NUCLEOTIDE SEQUENCE [LARGE SCALE GENOMIC DNA]</scope>
    <source>
        <strain evidence="1 2">JCM 32154</strain>
    </source>
</reference>
<gene>
    <name evidence="1" type="ORF">G3O07_17320</name>
</gene>
<keyword evidence="2" id="KW-1185">Reference proteome</keyword>
<name>A0A6I5RTN4_9PSED</name>
<comment type="caution">
    <text evidence="1">The sequence shown here is derived from an EMBL/GenBank/DDBJ whole genome shotgun (WGS) entry which is preliminary data.</text>
</comment>
<dbReference type="AlphaFoldDB" id="A0A6I5RTN4"/>
<dbReference type="RefSeq" id="WP_163938237.1">
    <property type="nucleotide sequence ID" value="NZ_BMQU01000023.1"/>
</dbReference>
<protein>
    <submittedName>
        <fullName evidence="1">Uncharacterized protein</fullName>
    </submittedName>
</protein>
<dbReference type="Pfam" id="PF26207">
    <property type="entry name" value="Phage_phiTE_015"/>
    <property type="match status" value="1"/>
</dbReference>
<dbReference type="InterPro" id="IPR058601">
    <property type="entry name" value="Phage_phiTE_015-like"/>
</dbReference>
<organism evidence="1 2">
    <name type="scientific">Pseudomonas laurentiana</name>
    <dbReference type="NCBI Taxonomy" id="2364649"/>
    <lineage>
        <taxon>Bacteria</taxon>
        <taxon>Pseudomonadati</taxon>
        <taxon>Pseudomonadota</taxon>
        <taxon>Gammaproteobacteria</taxon>
        <taxon>Pseudomonadales</taxon>
        <taxon>Pseudomonadaceae</taxon>
        <taxon>Pseudomonas</taxon>
    </lineage>
</organism>
<dbReference type="EMBL" id="JAAHBT010000202">
    <property type="protein sequence ID" value="NES11105.1"/>
    <property type="molecule type" value="Genomic_DNA"/>
</dbReference>
<sequence>MDTNKMREQFEVAYAAKSTARNGRFYPAVLTRGDDGEYVIPSVQSAWWAWQASREAVVVEMPSRASEAYREYFDDVEGGSFNEAAYIRDVRKAIEAQGVKCK</sequence>
<accession>A0A6I5RTN4</accession>
<dbReference type="Proteomes" id="UP000471751">
    <property type="component" value="Unassembled WGS sequence"/>
</dbReference>